<reference evidence="5 6" key="1">
    <citation type="journal article" date="2020" name="Nature">
        <title>Six reference-quality genomes reveal evolution of bat adaptations.</title>
        <authorList>
            <person name="Jebb D."/>
            <person name="Huang Z."/>
            <person name="Pippel M."/>
            <person name="Hughes G.M."/>
            <person name="Lavrichenko K."/>
            <person name="Devanna P."/>
            <person name="Winkler S."/>
            <person name="Jermiin L.S."/>
            <person name="Skirmuntt E.C."/>
            <person name="Katzourakis A."/>
            <person name="Burkitt-Gray L."/>
            <person name="Ray D.A."/>
            <person name="Sullivan K.A.M."/>
            <person name="Roscito J.G."/>
            <person name="Kirilenko B.M."/>
            <person name="Davalos L.M."/>
            <person name="Corthals A.P."/>
            <person name="Power M.L."/>
            <person name="Jones G."/>
            <person name="Ransome R.D."/>
            <person name="Dechmann D.K.N."/>
            <person name="Locatelli A.G."/>
            <person name="Puechmaille S.J."/>
            <person name="Fedrigo O."/>
            <person name="Jarvis E.D."/>
            <person name="Hiller M."/>
            <person name="Vernes S.C."/>
            <person name="Myers E.W."/>
            <person name="Teeling E.C."/>
        </authorList>
    </citation>
    <scope>NUCLEOTIDE SEQUENCE [LARGE SCALE GENOMIC DNA]</scope>
    <source>
        <strain evidence="5">MMolMol1</strain>
        <tissue evidence="5">Muscle</tissue>
    </source>
</reference>
<dbReference type="Proteomes" id="UP000550707">
    <property type="component" value="Unassembled WGS sequence"/>
</dbReference>
<dbReference type="SMART" id="SM00156">
    <property type="entry name" value="PP2Ac"/>
    <property type="match status" value="1"/>
</dbReference>
<gene>
    <name evidence="5" type="ORF">HJG59_014724</name>
</gene>
<name>A0A7J8CA93_MOLMO</name>
<dbReference type="GO" id="GO:0016787">
    <property type="term" value="F:hydrolase activity"/>
    <property type="evidence" value="ECO:0007669"/>
    <property type="project" value="InterPro"/>
</dbReference>
<keyword evidence="2" id="KW-0479">Metal-binding</keyword>
<dbReference type="InterPro" id="IPR051134">
    <property type="entry name" value="PPP_phosphatase"/>
</dbReference>
<dbReference type="InterPro" id="IPR029052">
    <property type="entry name" value="Metallo-depent_PP-like"/>
</dbReference>
<accession>A0A7J8CA93</accession>
<organism evidence="5 6">
    <name type="scientific">Molossus molossus</name>
    <name type="common">Pallas' mastiff bat</name>
    <name type="synonym">Vespertilio molossus</name>
    <dbReference type="NCBI Taxonomy" id="27622"/>
    <lineage>
        <taxon>Eukaryota</taxon>
        <taxon>Metazoa</taxon>
        <taxon>Chordata</taxon>
        <taxon>Craniata</taxon>
        <taxon>Vertebrata</taxon>
        <taxon>Euteleostomi</taxon>
        <taxon>Mammalia</taxon>
        <taxon>Eutheria</taxon>
        <taxon>Laurasiatheria</taxon>
        <taxon>Chiroptera</taxon>
        <taxon>Yangochiroptera</taxon>
        <taxon>Molossidae</taxon>
        <taxon>Molossus</taxon>
    </lineage>
</organism>
<feature type="domain" description="Serine/threonine specific protein phosphatases" evidence="4">
    <location>
        <begin position="3"/>
        <end position="138"/>
    </location>
</feature>
<keyword evidence="6" id="KW-1185">Reference proteome</keyword>
<comment type="cofactor">
    <cofactor evidence="1">
        <name>Mn(2+)</name>
        <dbReference type="ChEBI" id="CHEBI:29035"/>
    </cofactor>
</comment>
<evidence type="ECO:0000256" key="2">
    <source>
        <dbReference type="ARBA" id="ARBA00022723"/>
    </source>
</evidence>
<evidence type="ECO:0000313" key="5">
    <source>
        <dbReference type="EMBL" id="KAF6407784.1"/>
    </source>
</evidence>
<sequence>MFSLHPLQVPCATCSGQTHSHRSVCPGAMDSRYGQGLGVWTGTLSSLYPQNGRSVSKRGVSCQFGPDVTKAFLEENHLDYIIRSHEVKAEGYEVAHGGRCVTVFSAPNYCDQMGNKASYIHLRGSDLRPQFHQFTAVPHPDVKPMAYASTLLQLGMM</sequence>
<dbReference type="PANTHER" id="PTHR45668:SF5">
    <property type="entry name" value="SERINE_THREONINE-PROTEIN PHOSPHATASE 5"/>
    <property type="match status" value="1"/>
</dbReference>
<evidence type="ECO:0000313" key="6">
    <source>
        <dbReference type="Proteomes" id="UP000550707"/>
    </source>
</evidence>
<dbReference type="InterPro" id="IPR006186">
    <property type="entry name" value="Ser/Thr-sp_prot-phosphatase"/>
</dbReference>
<dbReference type="EMBL" id="JACASF010000021">
    <property type="protein sequence ID" value="KAF6407784.1"/>
    <property type="molecule type" value="Genomic_DNA"/>
</dbReference>
<comment type="caution">
    <text evidence="5">The sequence shown here is derived from an EMBL/GenBank/DDBJ whole genome shotgun (WGS) entry which is preliminary data.</text>
</comment>
<keyword evidence="3" id="KW-0464">Manganese</keyword>
<dbReference type="Gene3D" id="3.60.21.10">
    <property type="match status" value="1"/>
</dbReference>
<evidence type="ECO:0000256" key="3">
    <source>
        <dbReference type="ARBA" id="ARBA00023211"/>
    </source>
</evidence>
<dbReference type="GO" id="GO:0046872">
    <property type="term" value="F:metal ion binding"/>
    <property type="evidence" value="ECO:0007669"/>
    <property type="project" value="UniProtKB-KW"/>
</dbReference>
<evidence type="ECO:0000256" key="1">
    <source>
        <dbReference type="ARBA" id="ARBA00001936"/>
    </source>
</evidence>
<evidence type="ECO:0000259" key="4">
    <source>
        <dbReference type="SMART" id="SM00156"/>
    </source>
</evidence>
<dbReference type="SUPFAM" id="SSF56300">
    <property type="entry name" value="Metallo-dependent phosphatases"/>
    <property type="match status" value="1"/>
</dbReference>
<dbReference type="PRINTS" id="PR00114">
    <property type="entry name" value="STPHPHTASE"/>
</dbReference>
<dbReference type="AlphaFoldDB" id="A0A7J8CA93"/>
<protein>
    <submittedName>
        <fullName evidence="5">Protein phosphatase 5 catalytic subunit</fullName>
    </submittedName>
</protein>
<proteinExistence type="predicted"/>
<dbReference type="PANTHER" id="PTHR45668">
    <property type="entry name" value="SERINE/THREONINE-PROTEIN PHOSPHATASE 5-RELATED"/>
    <property type="match status" value="1"/>
</dbReference>